<name>A0A6J3MGQ9_9PEZI</name>
<sequence length="264" mass="28605">MFGAPLACASLLAATLGSVVPCPGRTSPLARGCLGRPLFGKRSLADAARQCVHHRAEARKPAQIKCDDDCSAVGNIITKETQWRVVSIEYRFSRPDAITAAPASTLQCANVSVCKRRCGRVDHWRCAGGQQTTFKERIVTVGSRNAVRLSSESRAHRGITESFPLAPCRVQPIGGGNASRPQHSSVNNREGNPRAKIAPEVAAPSPNLNHRRSNVRSQIRIVHTSRSLSTSFAPPVLHTPSGFQMTRVLAQTHRVVWAHEGDWG</sequence>
<organism evidence="4">
    <name type="scientific">Dissoconium aciculare CBS 342.82</name>
    <dbReference type="NCBI Taxonomy" id="1314786"/>
    <lineage>
        <taxon>Eukaryota</taxon>
        <taxon>Fungi</taxon>
        <taxon>Dikarya</taxon>
        <taxon>Ascomycota</taxon>
        <taxon>Pezizomycotina</taxon>
        <taxon>Dothideomycetes</taxon>
        <taxon>Dothideomycetidae</taxon>
        <taxon>Mycosphaerellales</taxon>
        <taxon>Dissoconiaceae</taxon>
        <taxon>Dissoconium</taxon>
    </lineage>
</organism>
<dbReference type="GeneID" id="54360558"/>
<evidence type="ECO:0000313" key="4">
    <source>
        <dbReference type="RefSeq" id="XP_033464171.1"/>
    </source>
</evidence>
<dbReference type="RefSeq" id="XP_033464171.1">
    <property type="nucleotide sequence ID" value="XM_033602758.1"/>
</dbReference>
<reference evidence="4" key="1">
    <citation type="submission" date="2020-01" db="EMBL/GenBank/DDBJ databases">
        <authorList>
            <consortium name="DOE Joint Genome Institute"/>
            <person name="Haridas S."/>
            <person name="Albert R."/>
            <person name="Binder M."/>
            <person name="Bloem J."/>
            <person name="Labutti K."/>
            <person name="Salamov A."/>
            <person name="Andreopoulos B."/>
            <person name="Baker S.E."/>
            <person name="Barry K."/>
            <person name="Bills G."/>
            <person name="Bluhm B.H."/>
            <person name="Cannon C."/>
            <person name="Castanera R."/>
            <person name="Culley D.E."/>
            <person name="Daum C."/>
            <person name="Ezra D."/>
            <person name="Gonzalez J.B."/>
            <person name="Henrissat B."/>
            <person name="Kuo A."/>
            <person name="Liang C."/>
            <person name="Lipzen A."/>
            <person name="Lutzoni F."/>
            <person name="Magnuson J."/>
            <person name="Mondo S."/>
            <person name="Nolan M."/>
            <person name="Ohm R."/>
            <person name="Pangilinan J."/>
            <person name="Park H.-J."/>
            <person name="Ramirez L."/>
            <person name="Alfaro M."/>
            <person name="Sun H."/>
            <person name="Tritt A."/>
            <person name="Yoshinaga Y."/>
            <person name="Zwiers L.-H."/>
            <person name="Turgeon B.G."/>
            <person name="Goodwin S.B."/>
            <person name="Spatafora J.W."/>
            <person name="Crous P.W."/>
            <person name="Grigoriev I.V."/>
        </authorList>
    </citation>
    <scope>NUCLEOTIDE SEQUENCE</scope>
    <source>
        <strain evidence="4">CBS 342.82</strain>
    </source>
</reference>
<evidence type="ECO:0000256" key="2">
    <source>
        <dbReference type="SAM" id="SignalP"/>
    </source>
</evidence>
<reference evidence="4" key="3">
    <citation type="submission" date="2025-08" db="UniProtKB">
        <authorList>
            <consortium name="RefSeq"/>
        </authorList>
    </citation>
    <scope>IDENTIFICATION</scope>
    <source>
        <strain evidence="4">CBS 342.82</strain>
    </source>
</reference>
<feature type="region of interest" description="Disordered" evidence="1">
    <location>
        <begin position="170"/>
        <end position="194"/>
    </location>
</feature>
<reference evidence="4" key="2">
    <citation type="submission" date="2020-04" db="EMBL/GenBank/DDBJ databases">
        <authorList>
            <consortium name="NCBI Genome Project"/>
        </authorList>
    </citation>
    <scope>NUCLEOTIDE SEQUENCE</scope>
    <source>
        <strain evidence="4">CBS 342.82</strain>
    </source>
</reference>
<evidence type="ECO:0000256" key="1">
    <source>
        <dbReference type="SAM" id="MobiDB-lite"/>
    </source>
</evidence>
<dbReference type="Proteomes" id="UP000504637">
    <property type="component" value="Unplaced"/>
</dbReference>
<feature type="signal peptide" evidence="2">
    <location>
        <begin position="1"/>
        <end position="17"/>
    </location>
</feature>
<keyword evidence="3" id="KW-1185">Reference proteome</keyword>
<gene>
    <name evidence="4" type="ORF">K489DRAFT_366325</name>
</gene>
<feature type="compositionally biased region" description="Polar residues" evidence="1">
    <location>
        <begin position="179"/>
        <end position="190"/>
    </location>
</feature>
<evidence type="ECO:0000313" key="3">
    <source>
        <dbReference type="Proteomes" id="UP000504637"/>
    </source>
</evidence>
<dbReference type="AlphaFoldDB" id="A0A6J3MGQ9"/>
<protein>
    <recommendedName>
        <fullName evidence="5">Secreted protein</fullName>
    </recommendedName>
</protein>
<accession>A0A6J3MGQ9</accession>
<feature type="chain" id="PRO_5026795557" description="Secreted protein" evidence="2">
    <location>
        <begin position="18"/>
        <end position="264"/>
    </location>
</feature>
<keyword evidence="2" id="KW-0732">Signal</keyword>
<proteinExistence type="predicted"/>
<evidence type="ECO:0008006" key="5">
    <source>
        <dbReference type="Google" id="ProtNLM"/>
    </source>
</evidence>